<proteinExistence type="predicted"/>
<protein>
    <submittedName>
        <fullName evidence="1">Uncharacterized protein</fullName>
    </submittedName>
</protein>
<comment type="caution">
    <text evidence="1">The sequence shown here is derived from an EMBL/GenBank/DDBJ whole genome shotgun (WGS) entry which is preliminary data.</text>
</comment>
<dbReference type="Proteomes" id="UP001233999">
    <property type="component" value="Unassembled WGS sequence"/>
</dbReference>
<evidence type="ECO:0000313" key="2">
    <source>
        <dbReference type="Proteomes" id="UP001233999"/>
    </source>
</evidence>
<name>A0AAD8AI27_DIPPU</name>
<gene>
    <name evidence="1" type="ORF">L9F63_010498</name>
</gene>
<keyword evidence="2" id="KW-1185">Reference proteome</keyword>
<reference evidence="1" key="1">
    <citation type="journal article" date="2023" name="IScience">
        <title>Live-bearing cockroach genome reveals convergent evolutionary mechanisms linked to viviparity in insects and beyond.</title>
        <authorList>
            <person name="Fouks B."/>
            <person name="Harrison M.C."/>
            <person name="Mikhailova A.A."/>
            <person name="Marchal E."/>
            <person name="English S."/>
            <person name="Carruthers M."/>
            <person name="Jennings E.C."/>
            <person name="Chiamaka E.L."/>
            <person name="Frigard R.A."/>
            <person name="Pippel M."/>
            <person name="Attardo G.M."/>
            <person name="Benoit J.B."/>
            <person name="Bornberg-Bauer E."/>
            <person name="Tobe S.S."/>
        </authorList>
    </citation>
    <scope>NUCLEOTIDE SEQUENCE</scope>
    <source>
        <strain evidence="1">Stay&amp;Tobe</strain>
    </source>
</reference>
<organism evidence="1 2">
    <name type="scientific">Diploptera punctata</name>
    <name type="common">Pacific beetle cockroach</name>
    <dbReference type="NCBI Taxonomy" id="6984"/>
    <lineage>
        <taxon>Eukaryota</taxon>
        <taxon>Metazoa</taxon>
        <taxon>Ecdysozoa</taxon>
        <taxon>Arthropoda</taxon>
        <taxon>Hexapoda</taxon>
        <taxon>Insecta</taxon>
        <taxon>Pterygota</taxon>
        <taxon>Neoptera</taxon>
        <taxon>Polyneoptera</taxon>
        <taxon>Dictyoptera</taxon>
        <taxon>Blattodea</taxon>
        <taxon>Blaberoidea</taxon>
        <taxon>Blaberidae</taxon>
        <taxon>Diplopterinae</taxon>
        <taxon>Diploptera</taxon>
    </lineage>
</organism>
<dbReference type="AlphaFoldDB" id="A0AAD8AI27"/>
<sequence length="136" mass="15495">DVELSVCSTFHSHSERDSNHISSRNRSEGTLKTDLLSWLTIVLIVNIIHMYDFSINKTSSSSLEVLGRVVLPFSYCFVLLNSHYEFRNIVSVPSSVILAGNFKVHQFLLFALLNVDLFPNIFNHLVLNLLLDLFLL</sequence>
<feature type="non-terminal residue" evidence="1">
    <location>
        <position position="136"/>
    </location>
</feature>
<dbReference type="EMBL" id="JASPKZ010000839">
    <property type="protein sequence ID" value="KAJ9599041.1"/>
    <property type="molecule type" value="Genomic_DNA"/>
</dbReference>
<accession>A0AAD8AI27</accession>
<reference evidence="1" key="2">
    <citation type="submission" date="2023-05" db="EMBL/GenBank/DDBJ databases">
        <authorList>
            <person name="Fouks B."/>
        </authorList>
    </citation>
    <scope>NUCLEOTIDE SEQUENCE</scope>
    <source>
        <strain evidence="1">Stay&amp;Tobe</strain>
        <tissue evidence="1">Testes</tissue>
    </source>
</reference>
<feature type="non-terminal residue" evidence="1">
    <location>
        <position position="1"/>
    </location>
</feature>
<evidence type="ECO:0000313" key="1">
    <source>
        <dbReference type="EMBL" id="KAJ9599041.1"/>
    </source>
</evidence>